<organism evidence="1 2">
    <name type="scientific">Roseibium litorale</name>
    <dbReference type="NCBI Taxonomy" id="2803841"/>
    <lineage>
        <taxon>Bacteria</taxon>
        <taxon>Pseudomonadati</taxon>
        <taxon>Pseudomonadota</taxon>
        <taxon>Alphaproteobacteria</taxon>
        <taxon>Hyphomicrobiales</taxon>
        <taxon>Stappiaceae</taxon>
        <taxon>Roseibium</taxon>
    </lineage>
</organism>
<dbReference type="Proteomes" id="UP000632063">
    <property type="component" value="Unassembled WGS sequence"/>
</dbReference>
<reference evidence="1 2" key="2">
    <citation type="journal article" date="2021" name="Int. J. Syst. Evol. Microbiol.">
        <title>Roseibium litorale sp. nov., isolated from a tidal flat sediment and proposal for the reclassification of Labrenzia polysiphoniae as Roseibium polysiphoniae comb. nov.</title>
        <authorList>
            <person name="Liu Y."/>
            <person name="Pei T."/>
            <person name="Du J."/>
            <person name="Chao M."/>
            <person name="Deng M.R."/>
            <person name="Zhu H."/>
        </authorList>
    </citation>
    <scope>NUCLEOTIDE SEQUENCE [LARGE SCALE GENOMIC DNA]</scope>
    <source>
        <strain evidence="1 2">4C16A</strain>
    </source>
</reference>
<protein>
    <recommendedName>
        <fullName evidence="3">DDE superfamily endonuclease</fullName>
    </recommendedName>
</protein>
<proteinExistence type="predicted"/>
<evidence type="ECO:0000313" key="2">
    <source>
        <dbReference type="Proteomes" id="UP000632063"/>
    </source>
</evidence>
<comment type="caution">
    <text evidence="1">The sequence shown here is derived from an EMBL/GenBank/DDBJ whole genome shotgun (WGS) entry which is preliminary data.</text>
</comment>
<sequence>MTFKKKAHAGEQQRPDVLRRREAWFDLRPDLDPARLVFIDETGANTKMASPARSGAARRALSSSGPAWSLETTTFVGARRLEGMTAPMVLGAR</sequence>
<accession>A0ABR9CTV2</accession>
<evidence type="ECO:0000313" key="1">
    <source>
        <dbReference type="EMBL" id="MBD8894275.1"/>
    </source>
</evidence>
<keyword evidence="2" id="KW-1185">Reference proteome</keyword>
<reference evidence="2" key="1">
    <citation type="submission" date="2020-09" db="EMBL/GenBank/DDBJ databases">
        <title>The genome sequence of strain Labrenzia suaedae 4C16A.</title>
        <authorList>
            <person name="Liu Y."/>
        </authorList>
    </citation>
    <scope>NUCLEOTIDE SEQUENCE [LARGE SCALE GENOMIC DNA]</scope>
    <source>
        <strain evidence="2">4C16A</strain>
    </source>
</reference>
<evidence type="ECO:0008006" key="3">
    <source>
        <dbReference type="Google" id="ProtNLM"/>
    </source>
</evidence>
<name>A0ABR9CTV2_9HYPH</name>
<gene>
    <name evidence="1" type="ORF">IG616_22235</name>
</gene>
<dbReference type="EMBL" id="JACYXI010000025">
    <property type="protein sequence ID" value="MBD8894275.1"/>
    <property type="molecule type" value="Genomic_DNA"/>
</dbReference>